<keyword evidence="1" id="KW-0443">Lipid metabolism</keyword>
<keyword evidence="1" id="KW-1003">Cell membrane</keyword>
<evidence type="ECO:0000313" key="4">
    <source>
        <dbReference type="EMBL" id="MBR9970451.1"/>
    </source>
</evidence>
<dbReference type="EMBL" id="JAGTUF010000001">
    <property type="protein sequence ID" value="MBR9970451.1"/>
    <property type="molecule type" value="Genomic_DNA"/>
</dbReference>
<comment type="pathway">
    <text evidence="1">Phospholipid metabolism; phosphatidylglycerol biosynthesis; phosphatidylglycerol from CDP-diacylglycerol: step 2/2.</text>
</comment>
<gene>
    <name evidence="4" type="ORF">KEC16_01835</name>
</gene>
<evidence type="ECO:0000256" key="2">
    <source>
        <dbReference type="SAM" id="Phobius"/>
    </source>
</evidence>
<dbReference type="EC" id="3.1.3.27" evidence="1"/>
<dbReference type="PANTHER" id="PTHR36305:SF1">
    <property type="entry name" value="PHOSPHATIDYLGLYCEROPHOSPHATASE A"/>
    <property type="match status" value="1"/>
</dbReference>
<comment type="caution">
    <text evidence="4">The sequence shown here is derived from an EMBL/GenBank/DDBJ whole genome shotgun (WGS) entry which is preliminary data.</text>
</comment>
<name>A0ABS5I7P3_9PROT</name>
<evidence type="ECO:0000256" key="1">
    <source>
        <dbReference type="PIRNR" id="PIRNR006162"/>
    </source>
</evidence>
<sequence>MASPRPGLSPLHPAFVLSTWFGCGLLPRAPGTWGSLAALPLAWMLMQWGGTVALLAAAGLCAVVGWWASAVYVRRTGIDDPKEVVIDEVAGQWLVLAAIPTDPVLYAIGFGLFRLLDIWKPWPASLADRSVGGGLGVMLDDLLAALYGAAALSLFSLWWSLP</sequence>
<evidence type="ECO:0000259" key="3">
    <source>
        <dbReference type="Pfam" id="PF04608"/>
    </source>
</evidence>
<keyword evidence="1 2" id="KW-0812">Transmembrane</keyword>
<comment type="catalytic activity">
    <reaction evidence="1">
        <text>a 1,2-diacyl-sn-glycero-3-phospho-(1'-sn-glycero-3'-phosphate) + H2O = a 1,2-diacyl-sn-glycero-3-phospho-(1'-sn-glycerol) + phosphate</text>
        <dbReference type="Rhea" id="RHEA:33751"/>
        <dbReference type="ChEBI" id="CHEBI:15377"/>
        <dbReference type="ChEBI" id="CHEBI:43474"/>
        <dbReference type="ChEBI" id="CHEBI:60110"/>
        <dbReference type="ChEBI" id="CHEBI:64716"/>
        <dbReference type="EC" id="3.1.3.27"/>
    </reaction>
</comment>
<dbReference type="PANTHER" id="PTHR36305">
    <property type="entry name" value="PHOSPHATIDYLGLYCEROPHOSPHATASE A"/>
    <property type="match status" value="1"/>
</dbReference>
<keyword evidence="1" id="KW-0997">Cell inner membrane</keyword>
<comment type="cofactor">
    <cofactor evidence="1">
        <name>Mg(2+)</name>
        <dbReference type="ChEBI" id="CHEBI:18420"/>
    </cofactor>
</comment>
<dbReference type="Proteomes" id="UP000680714">
    <property type="component" value="Unassembled WGS sequence"/>
</dbReference>
<protein>
    <recommendedName>
        <fullName evidence="1">Phosphatidylglycerophosphatase A</fullName>
        <ecNumber evidence="1">3.1.3.27</ecNumber>
    </recommendedName>
    <alternativeName>
        <fullName evidence="1">Phosphatidylglycerolphosphate phosphatase A</fullName>
    </alternativeName>
</protein>
<dbReference type="InterPro" id="IPR026037">
    <property type="entry name" value="PgpA"/>
</dbReference>
<keyword evidence="5" id="KW-1185">Reference proteome</keyword>
<feature type="transmembrane region" description="Helical" evidence="2">
    <location>
        <begin position="93"/>
        <end position="116"/>
    </location>
</feature>
<evidence type="ECO:0000313" key="5">
    <source>
        <dbReference type="Proteomes" id="UP000680714"/>
    </source>
</evidence>
<keyword evidence="1" id="KW-0460">Magnesium</keyword>
<accession>A0ABS5I7P3</accession>
<feature type="domain" description="YutG/PgpA" evidence="3">
    <location>
        <begin position="16"/>
        <end position="154"/>
    </location>
</feature>
<keyword evidence="1" id="KW-0442">Lipid degradation</keyword>
<dbReference type="InterPro" id="IPR036681">
    <property type="entry name" value="PgpA-like_sf"/>
</dbReference>
<keyword evidence="1" id="KW-0378">Hydrolase</keyword>
<comment type="subcellular location">
    <subcellularLocation>
        <location evidence="1">Cell inner membrane</location>
        <topology evidence="1">Multi-pass membrane protein</topology>
    </subcellularLocation>
</comment>
<dbReference type="PIRSF" id="PIRSF006162">
    <property type="entry name" value="PgpA"/>
    <property type="match status" value="1"/>
</dbReference>
<dbReference type="Pfam" id="PF04608">
    <property type="entry name" value="PgpA"/>
    <property type="match status" value="1"/>
</dbReference>
<dbReference type="PROSITE" id="PS51257">
    <property type="entry name" value="PROKAR_LIPOPROTEIN"/>
    <property type="match status" value="1"/>
</dbReference>
<feature type="transmembrane region" description="Helical" evidence="2">
    <location>
        <begin position="48"/>
        <end position="73"/>
    </location>
</feature>
<keyword evidence="2" id="KW-1133">Transmembrane helix</keyword>
<reference evidence="4 5" key="1">
    <citation type="submission" date="2021-04" db="EMBL/GenBank/DDBJ databases">
        <title>Magnetospirillum sulfuroxidans sp. nov., a facultative chemolithoautotrophic sulfur-oxidizing alphaproteobacterium isolated from freshwater sediment and proposals for Paramagetospirillum gen. nov., and Magnetospirillaceae fam. nov.</title>
        <authorList>
            <person name="Koziaeva V."/>
            <person name="Geelhoed J.S."/>
            <person name="Sorokin D.Y."/>
            <person name="Grouzdev D.S."/>
        </authorList>
    </citation>
    <scope>NUCLEOTIDE SEQUENCE [LARGE SCALE GENOMIC DNA]</scope>
    <source>
        <strain evidence="4 5">J10</strain>
    </source>
</reference>
<proteinExistence type="predicted"/>
<comment type="function">
    <text evidence="1">Lipid phosphatase which dephosphorylates phosphatidylglycerophosphate (PGP) to phosphatidylglycerol (PG).</text>
</comment>
<keyword evidence="1" id="KW-0479">Metal-binding</keyword>
<keyword evidence="1" id="KW-1208">Phospholipid metabolism</keyword>
<keyword evidence="1 2" id="KW-0472">Membrane</keyword>
<keyword evidence="1" id="KW-0595">Phospholipid degradation</keyword>
<dbReference type="InterPro" id="IPR007686">
    <property type="entry name" value="YutG/PgpA"/>
</dbReference>
<organism evidence="4 5">
    <name type="scientific">Magnetospirillum sulfuroxidans</name>
    <dbReference type="NCBI Taxonomy" id="611300"/>
    <lineage>
        <taxon>Bacteria</taxon>
        <taxon>Pseudomonadati</taxon>
        <taxon>Pseudomonadota</taxon>
        <taxon>Alphaproteobacteria</taxon>
        <taxon>Rhodospirillales</taxon>
        <taxon>Rhodospirillaceae</taxon>
        <taxon>Magnetospirillum</taxon>
    </lineage>
</organism>
<feature type="transmembrane region" description="Helical" evidence="2">
    <location>
        <begin position="142"/>
        <end position="161"/>
    </location>
</feature>
<dbReference type="CDD" id="cd06971">
    <property type="entry name" value="PgpA"/>
    <property type="match status" value="1"/>
</dbReference>
<dbReference type="SUPFAM" id="SSF101307">
    <property type="entry name" value="YutG-like"/>
    <property type="match status" value="1"/>
</dbReference>